<dbReference type="Gene3D" id="3.40.190.10">
    <property type="entry name" value="Periplasmic binding protein-like II"/>
    <property type="match status" value="1"/>
</dbReference>
<feature type="signal peptide" evidence="1">
    <location>
        <begin position="1"/>
        <end position="28"/>
    </location>
</feature>
<organism evidence="2 3">
    <name type="scientific">Paenibacillus chondroitinus</name>
    <dbReference type="NCBI Taxonomy" id="59842"/>
    <lineage>
        <taxon>Bacteria</taxon>
        <taxon>Bacillati</taxon>
        <taxon>Bacillota</taxon>
        <taxon>Bacilli</taxon>
        <taxon>Bacillales</taxon>
        <taxon>Paenibacillaceae</taxon>
        <taxon>Paenibacillus</taxon>
    </lineage>
</organism>
<dbReference type="Proteomes" id="UP001355653">
    <property type="component" value="Unassembled WGS sequence"/>
</dbReference>
<keyword evidence="3" id="KW-1185">Reference proteome</keyword>
<dbReference type="RefSeq" id="WP_127457606.1">
    <property type="nucleotide sequence ID" value="NZ_JAROBY010000093.1"/>
</dbReference>
<dbReference type="CDD" id="cd13585">
    <property type="entry name" value="PBP2_TMBP_like"/>
    <property type="match status" value="1"/>
</dbReference>
<comment type="caution">
    <text evidence="2">The sequence shown here is derived from an EMBL/GenBank/DDBJ whole genome shotgun (WGS) entry which is preliminary data.</text>
</comment>
<dbReference type="InterPro" id="IPR050490">
    <property type="entry name" value="Bact_solute-bd_prot1"/>
</dbReference>
<gene>
    <name evidence="2" type="ORF">P5G65_34115</name>
</gene>
<proteinExistence type="predicted"/>
<evidence type="ECO:0000313" key="3">
    <source>
        <dbReference type="Proteomes" id="UP001355653"/>
    </source>
</evidence>
<dbReference type="SUPFAM" id="SSF53850">
    <property type="entry name" value="Periplasmic binding protein-like II"/>
    <property type="match status" value="1"/>
</dbReference>
<dbReference type="InterPro" id="IPR006059">
    <property type="entry name" value="SBP"/>
</dbReference>
<dbReference type="Pfam" id="PF01547">
    <property type="entry name" value="SBP_bac_1"/>
    <property type="match status" value="1"/>
</dbReference>
<accession>A0ABU6DNN8</accession>
<dbReference type="PANTHER" id="PTHR43649">
    <property type="entry name" value="ARABINOSE-BINDING PROTEIN-RELATED"/>
    <property type="match status" value="1"/>
</dbReference>
<reference evidence="2 3" key="1">
    <citation type="submission" date="2023-03" db="EMBL/GenBank/DDBJ databases">
        <title>Bacillus Genome Sequencing.</title>
        <authorList>
            <person name="Dunlap C."/>
        </authorList>
    </citation>
    <scope>NUCLEOTIDE SEQUENCE [LARGE SCALE GENOMIC DNA]</scope>
    <source>
        <strain evidence="2 3">NRS-1351</strain>
    </source>
</reference>
<feature type="chain" id="PRO_5047495518" evidence="1">
    <location>
        <begin position="29"/>
        <end position="443"/>
    </location>
</feature>
<evidence type="ECO:0000256" key="1">
    <source>
        <dbReference type="SAM" id="SignalP"/>
    </source>
</evidence>
<keyword evidence="1" id="KW-0732">Signal</keyword>
<evidence type="ECO:0000313" key="2">
    <source>
        <dbReference type="EMBL" id="MEB4798937.1"/>
    </source>
</evidence>
<name>A0ABU6DNN8_9BACL</name>
<dbReference type="EMBL" id="JAROBY010000093">
    <property type="protein sequence ID" value="MEB4798937.1"/>
    <property type="molecule type" value="Genomic_DNA"/>
</dbReference>
<dbReference type="PROSITE" id="PS51257">
    <property type="entry name" value="PROKAR_LIPOPROTEIN"/>
    <property type="match status" value="1"/>
</dbReference>
<dbReference type="PANTHER" id="PTHR43649:SF12">
    <property type="entry name" value="DIACETYLCHITOBIOSE BINDING PROTEIN DASA"/>
    <property type="match status" value="1"/>
</dbReference>
<protein>
    <submittedName>
        <fullName evidence="2">Sugar ABC transporter substrate-binding protein</fullName>
    </submittedName>
</protein>
<sequence length="443" mass="49726">MKKRVSTMVMSMVLVLTVGLVGCSSEPAANSSSNAAQSSGKKEKITYLDPLPSPERTALMQDFIKQFQTKNPNIEVEYTSVPWDDANKKWMALGAAKQLPDVISIDDTSLVAMSAAGYIENLQPYYDKWDQVGNLTEAFKQARNKYQDKVYAIPDGFLLQGLFIRSDWFKESNLPEKIDTWDDYFKLSQQLTDASKGHYGISFRGGANGILRAMEYVMAATHSESWFDKDGKSILYKPEGQAAFKKFYDIYLNGNSPKESINWGFNEMVQGFLNGQTAILNQTPEVIITAQKNMKEGTWNVVPMPKSDDGKRYIFWGYTAAYAMAANSEHKDAAWKFIQFLSSPEINLQYSIKNSSIPIYKDNLKDPFFSKGPIAGYAGAMADSNIVFAGPPSHLTKLGQFSGTFAVQETQKYLSKTQSLEDTIKHLADFLTKEQQDYLKTNK</sequence>